<protein>
    <submittedName>
        <fullName evidence="2">Uncharacterized protein</fullName>
    </submittedName>
</protein>
<dbReference type="HOGENOM" id="CLU_1152210_0_0_1"/>
<feature type="compositionally biased region" description="Low complexity" evidence="1">
    <location>
        <begin position="1"/>
        <end position="18"/>
    </location>
</feature>
<keyword evidence="3" id="KW-1185">Reference proteome</keyword>
<feature type="region of interest" description="Disordered" evidence="1">
    <location>
        <begin position="1"/>
        <end position="28"/>
    </location>
</feature>
<proteinExistence type="predicted"/>
<organism evidence="2 3">
    <name type="scientific">Pseudocercospora fijiensis (strain CIRAD86)</name>
    <name type="common">Black leaf streak disease fungus</name>
    <name type="synonym">Mycosphaerella fijiensis</name>
    <dbReference type="NCBI Taxonomy" id="383855"/>
    <lineage>
        <taxon>Eukaryota</taxon>
        <taxon>Fungi</taxon>
        <taxon>Dikarya</taxon>
        <taxon>Ascomycota</taxon>
        <taxon>Pezizomycotina</taxon>
        <taxon>Dothideomycetes</taxon>
        <taxon>Dothideomycetidae</taxon>
        <taxon>Mycosphaerellales</taxon>
        <taxon>Mycosphaerellaceae</taxon>
        <taxon>Pseudocercospora</taxon>
    </lineage>
</organism>
<reference evidence="2 3" key="1">
    <citation type="journal article" date="2012" name="PLoS Pathog.">
        <title>Diverse lifestyles and strategies of plant pathogenesis encoded in the genomes of eighteen Dothideomycetes fungi.</title>
        <authorList>
            <person name="Ohm R.A."/>
            <person name="Feau N."/>
            <person name="Henrissat B."/>
            <person name="Schoch C.L."/>
            <person name="Horwitz B.A."/>
            <person name="Barry K.W."/>
            <person name="Condon B.J."/>
            <person name="Copeland A.C."/>
            <person name="Dhillon B."/>
            <person name="Glaser F."/>
            <person name="Hesse C.N."/>
            <person name="Kosti I."/>
            <person name="LaButti K."/>
            <person name="Lindquist E.A."/>
            <person name="Lucas S."/>
            <person name="Salamov A.A."/>
            <person name="Bradshaw R.E."/>
            <person name="Ciuffetti L."/>
            <person name="Hamelin R.C."/>
            <person name="Kema G.H.J."/>
            <person name="Lawrence C."/>
            <person name="Scott J.A."/>
            <person name="Spatafora J.W."/>
            <person name="Turgeon B.G."/>
            <person name="de Wit P.J.G.M."/>
            <person name="Zhong S."/>
            <person name="Goodwin S.B."/>
            <person name="Grigoriev I.V."/>
        </authorList>
    </citation>
    <scope>NUCLEOTIDE SEQUENCE [LARGE SCALE GENOMIC DNA]</scope>
    <source>
        <strain evidence="2 3">CIRAD86</strain>
    </source>
</reference>
<dbReference type="VEuPathDB" id="FungiDB:MYCFIDRAFT_211784"/>
<evidence type="ECO:0000313" key="2">
    <source>
        <dbReference type="EMBL" id="EME81214.1"/>
    </source>
</evidence>
<feature type="region of interest" description="Disordered" evidence="1">
    <location>
        <begin position="189"/>
        <end position="241"/>
    </location>
</feature>
<sequence length="241" mass="26020">MLVKGASKATTTGSSASGRWPTWTTSRCPSRWPKWTSQCDGAAPSHSNPVKSITITIGTEQRDLDYGRWYPGRDPETSSGPGDVVSFGQYRTDRSYSDPFPCLDDETRAAIHDYLAIRGWHLGPSTSPPAKNRPPLQEVPTIIDVPPAPATNSNQRHSDGSAGSAGSVVSAVSSSNYSRTQSEFRMKRVNTAYRSPSRSPLPKLPMLPPVAPPKSAERRTVGMTKSPRQVDLGDVSALLSP</sequence>
<evidence type="ECO:0000256" key="1">
    <source>
        <dbReference type="SAM" id="MobiDB-lite"/>
    </source>
</evidence>
<dbReference type="Proteomes" id="UP000016932">
    <property type="component" value="Unassembled WGS sequence"/>
</dbReference>
<dbReference type="RefSeq" id="XP_007928458.1">
    <property type="nucleotide sequence ID" value="XM_007930267.1"/>
</dbReference>
<dbReference type="GeneID" id="19337507"/>
<name>M2ZQ73_PSEFD</name>
<feature type="compositionally biased region" description="Pro residues" evidence="1">
    <location>
        <begin position="202"/>
        <end position="212"/>
    </location>
</feature>
<feature type="region of interest" description="Disordered" evidence="1">
    <location>
        <begin position="125"/>
        <end position="168"/>
    </location>
</feature>
<dbReference type="AlphaFoldDB" id="M2ZQ73"/>
<dbReference type="EMBL" id="KB446560">
    <property type="protein sequence ID" value="EME81214.1"/>
    <property type="molecule type" value="Genomic_DNA"/>
</dbReference>
<evidence type="ECO:0000313" key="3">
    <source>
        <dbReference type="Proteomes" id="UP000016932"/>
    </source>
</evidence>
<accession>M2ZQ73</accession>
<dbReference type="KEGG" id="pfj:MYCFIDRAFT_211784"/>
<gene>
    <name evidence="2" type="ORF">MYCFIDRAFT_211784</name>
</gene>